<dbReference type="Gene3D" id="3.40.640.10">
    <property type="entry name" value="Type I PLP-dependent aspartate aminotransferase-like (Major domain)"/>
    <property type="match status" value="1"/>
</dbReference>
<feature type="domain" description="Aminotransferase class I/classII large" evidence="6">
    <location>
        <begin position="28"/>
        <end position="353"/>
    </location>
</feature>
<dbReference type="InterPro" id="IPR001917">
    <property type="entry name" value="Aminotrans_II_pyridoxalP_BS"/>
</dbReference>
<dbReference type="InterPro" id="IPR050087">
    <property type="entry name" value="AON_synthase_class-II"/>
</dbReference>
<evidence type="ECO:0000259" key="6">
    <source>
        <dbReference type="Pfam" id="PF00155"/>
    </source>
</evidence>
<evidence type="ECO:0000256" key="1">
    <source>
        <dbReference type="ARBA" id="ARBA00001933"/>
    </source>
</evidence>
<dbReference type="InterPro" id="IPR015421">
    <property type="entry name" value="PyrdxlP-dep_Trfase_major"/>
</dbReference>
<dbReference type="Proteomes" id="UP001595783">
    <property type="component" value="Unassembled WGS sequence"/>
</dbReference>
<reference evidence="9" key="3">
    <citation type="journal article" date="2019" name="Int. J. Syst. Evol. Microbiol.">
        <title>The Global Catalogue of Microorganisms (GCM) 10K type strain sequencing project: providing services to taxonomists for standard genome sequencing and annotation.</title>
        <authorList>
            <consortium name="The Broad Institute Genomics Platform"/>
            <consortium name="The Broad Institute Genome Sequencing Center for Infectious Disease"/>
            <person name="Wu L."/>
            <person name="Ma J."/>
        </authorList>
    </citation>
    <scope>NUCLEOTIDE SEQUENCE [LARGE SCALE GENOMIC DNA]</scope>
    <source>
        <strain evidence="9">CCUG 53816</strain>
    </source>
</reference>
<evidence type="ECO:0000256" key="5">
    <source>
        <dbReference type="RuleBase" id="RU003693"/>
    </source>
</evidence>
<dbReference type="OrthoDB" id="9807157at2"/>
<evidence type="ECO:0000256" key="3">
    <source>
        <dbReference type="ARBA" id="ARBA00022679"/>
    </source>
</evidence>
<dbReference type="EMBL" id="LT633205">
    <property type="protein sequence ID" value="SFZ71420.1"/>
    <property type="molecule type" value="Genomic_DNA"/>
</dbReference>
<dbReference type="InterPro" id="IPR015424">
    <property type="entry name" value="PyrdxlP-dep_Trfase"/>
</dbReference>
<evidence type="ECO:0000313" key="9">
    <source>
        <dbReference type="Proteomes" id="UP001595783"/>
    </source>
</evidence>
<keyword evidence="7" id="KW-0032">Aminotransferase</keyword>
<evidence type="ECO:0000256" key="4">
    <source>
        <dbReference type="ARBA" id="ARBA00022898"/>
    </source>
</evidence>
<dbReference type="PANTHER" id="PTHR13693:SF77">
    <property type="entry name" value="8-AMINO-7-OXONONANOATE SYNTHASE"/>
    <property type="match status" value="1"/>
</dbReference>
<keyword evidence="9" id="KW-1185">Reference proteome</keyword>
<evidence type="ECO:0000256" key="2">
    <source>
        <dbReference type="ARBA" id="ARBA00010008"/>
    </source>
</evidence>
<keyword evidence="4 5" id="KW-0663">Pyridoxal phosphate</keyword>
<keyword evidence="3" id="KW-0808">Transferase</keyword>
<dbReference type="Gene3D" id="3.90.1150.10">
    <property type="entry name" value="Aspartate Aminotransferase, domain 1"/>
    <property type="match status" value="1"/>
</dbReference>
<comment type="similarity">
    <text evidence="2">Belongs to the class-II pyridoxal-phosphate-dependent aminotransferase family. BioF subfamily.</text>
</comment>
<reference evidence="8" key="2">
    <citation type="submission" date="2016-10" db="EMBL/GenBank/DDBJ databases">
        <title>Proteomic and phylogenetic analysis of the outer membrane protein repertoire of gastric Helicobacter species.</title>
        <authorList>
            <person name="Joosten M."/>
        </authorList>
    </citation>
    <scope>NUCLEOTIDE SEQUENCE</scope>
    <source>
        <strain evidence="8">HbacM50</strain>
    </source>
</reference>
<evidence type="ECO:0000313" key="7">
    <source>
        <dbReference type="EMBL" id="MFC3848042.1"/>
    </source>
</evidence>
<dbReference type="GO" id="GO:0030170">
    <property type="term" value="F:pyridoxal phosphate binding"/>
    <property type="evidence" value="ECO:0007669"/>
    <property type="project" value="InterPro"/>
</dbReference>
<dbReference type="AlphaFoldDB" id="A0A1M4NGR9"/>
<protein>
    <submittedName>
        <fullName evidence="7">Aminotransferase class I/II-fold pyridoxal phosphate-dependent enzyme</fullName>
    </submittedName>
    <submittedName>
        <fullName evidence="8">OMP1060</fullName>
    </submittedName>
</protein>
<accession>A0A1M4NGR9</accession>
<dbReference type="EMBL" id="JBHRZO010000037">
    <property type="protein sequence ID" value="MFC3848042.1"/>
    <property type="molecule type" value="Genomic_DNA"/>
</dbReference>
<dbReference type="RefSeq" id="WP_104752622.1">
    <property type="nucleotide sequence ID" value="NZ_FZMF01000033.1"/>
</dbReference>
<reference evidence="7" key="1">
    <citation type="journal article" date="2014" name="Int. J. Syst. Evol. Microbiol.">
        <title>Complete genome of a new Firmicutes species belonging to the dominant human colonic microbiota ('Ruminococcus bicirculans') reveals two chromosomes and a selective capacity to utilize plant glucans.</title>
        <authorList>
            <consortium name="NISC Comparative Sequencing Program"/>
            <person name="Wegmann U."/>
            <person name="Louis P."/>
            <person name="Goesmann A."/>
            <person name="Henrissat B."/>
            <person name="Duncan S.H."/>
            <person name="Flint H.J."/>
        </authorList>
    </citation>
    <scope>NUCLEOTIDE SEQUENCE</scope>
    <source>
        <strain evidence="7">CCUG 53816</strain>
    </source>
</reference>
<dbReference type="GO" id="GO:0008483">
    <property type="term" value="F:transaminase activity"/>
    <property type="evidence" value="ECO:0007669"/>
    <property type="project" value="UniProtKB-KW"/>
</dbReference>
<name>A0A1M4NGR9_9HELI</name>
<dbReference type="SUPFAM" id="SSF53383">
    <property type="entry name" value="PLP-dependent transferases"/>
    <property type="match status" value="1"/>
</dbReference>
<gene>
    <name evidence="8" type="primary">omp1060</name>
    <name evidence="7" type="ORF">ACFOPX_05820</name>
</gene>
<evidence type="ECO:0000313" key="8">
    <source>
        <dbReference type="EMBL" id="SFZ71420.1"/>
    </source>
</evidence>
<dbReference type="PANTHER" id="PTHR13693">
    <property type="entry name" value="CLASS II AMINOTRANSFERASE/8-AMINO-7-OXONONANOATE SYNTHASE"/>
    <property type="match status" value="1"/>
</dbReference>
<dbReference type="PROSITE" id="PS00599">
    <property type="entry name" value="AA_TRANSFER_CLASS_2"/>
    <property type="match status" value="1"/>
</dbReference>
<dbReference type="Pfam" id="PF00155">
    <property type="entry name" value="Aminotran_1_2"/>
    <property type="match status" value="1"/>
</dbReference>
<dbReference type="InterPro" id="IPR015422">
    <property type="entry name" value="PyrdxlP-dep_Trfase_small"/>
</dbReference>
<comment type="cofactor">
    <cofactor evidence="1 5">
        <name>pyridoxal 5'-phosphate</name>
        <dbReference type="ChEBI" id="CHEBI:597326"/>
    </cofactor>
</comment>
<reference evidence="7" key="4">
    <citation type="submission" date="2024-09" db="EMBL/GenBank/DDBJ databases">
        <authorList>
            <person name="Sun Q."/>
            <person name="Mori K."/>
        </authorList>
    </citation>
    <scope>NUCLEOTIDE SEQUENCE</scope>
    <source>
        <strain evidence="7">CCUG 53816</strain>
    </source>
</reference>
<proteinExistence type="inferred from homology"/>
<dbReference type="InterPro" id="IPR004839">
    <property type="entry name" value="Aminotransferase_I/II_large"/>
</dbReference>
<organism evidence="8">
    <name type="scientific">Helicobacter baculiformis</name>
    <dbReference type="NCBI Taxonomy" id="427351"/>
    <lineage>
        <taxon>Bacteria</taxon>
        <taxon>Pseudomonadati</taxon>
        <taxon>Campylobacterota</taxon>
        <taxon>Epsilonproteobacteria</taxon>
        <taxon>Campylobacterales</taxon>
        <taxon>Helicobacteraceae</taxon>
        <taxon>Helicobacter</taxon>
    </lineage>
</organism>
<sequence>MDTYSSELRALRRAGLYRERHLYPAHLHDFASNDYLGLSTHALLLEHAFEKVRSLTTHAPKASMLLNGYHPLHRELEEFLCARFGYEACLLVGSGFLGNVALIDALVRKNDILFMDAHYHASGQFLAKKLPNAHFFSHNNTLDLVQQLKNQRAQHPKGRIFIAIEGVYSMDGQVAPKEFYTIAQEYDAYLILDEAHSLGVLGRDLGGYLSYYHLKLTPRIIVLGTLSKAYGSYGAFIGASPQVVEFLCNRAKSVIYTTSLSLLDSALALVHLEHLYAHLSNYVSILEKMRVCCAQILGFSTPSNILTLPFERVQSLLNMHTSLLEAGFLCAPIRPPTVQKPLLRISLNVQPSHTLETLGALCTLLARQSFTCLRNGQILENS</sequence>